<feature type="signal peptide" evidence="1">
    <location>
        <begin position="1"/>
        <end position="24"/>
    </location>
</feature>
<dbReference type="Proteomes" id="UP000255207">
    <property type="component" value="Unassembled WGS sequence"/>
</dbReference>
<reference evidence="3" key="1">
    <citation type="submission" date="2018-07" db="EMBL/GenBank/DDBJ databases">
        <authorList>
            <person name="Safronova V.I."/>
            <person name="Chirak E.R."/>
            <person name="Sazanova A.L."/>
        </authorList>
    </citation>
    <scope>NUCLEOTIDE SEQUENCE [LARGE SCALE GENOMIC DNA]</scope>
    <source>
        <strain evidence="3">RCAM04685</strain>
    </source>
</reference>
<proteinExistence type="predicted"/>
<evidence type="ECO:0000313" key="3">
    <source>
        <dbReference type="Proteomes" id="UP000255207"/>
    </source>
</evidence>
<evidence type="ECO:0008006" key="4">
    <source>
        <dbReference type="Google" id="ProtNLM"/>
    </source>
</evidence>
<protein>
    <recommendedName>
        <fullName evidence="4">Phosphate starvation-inducible protein PsiF</fullName>
    </recommendedName>
</protein>
<sequence length="82" mass="8815">MIKLVSGIALASLMALAMGSQASAQERTFRKVTSGEPASLHNAMTQSQARRACSQELRGTREGKSAIRQKMTICMDGKMQGN</sequence>
<accession>A0A370KYU2</accession>
<keyword evidence="1" id="KW-0732">Signal</keyword>
<dbReference type="RefSeq" id="WP_114832295.1">
    <property type="nucleotide sequence ID" value="NZ_QQTO01000022.1"/>
</dbReference>
<comment type="caution">
    <text evidence="2">The sequence shown here is derived from an EMBL/GenBank/DDBJ whole genome shotgun (WGS) entry which is preliminary data.</text>
</comment>
<evidence type="ECO:0000256" key="1">
    <source>
        <dbReference type="SAM" id="SignalP"/>
    </source>
</evidence>
<evidence type="ECO:0000313" key="2">
    <source>
        <dbReference type="EMBL" id="RDJ20160.1"/>
    </source>
</evidence>
<organism evidence="2 3">
    <name type="scientific">Bosea caraganae</name>
    <dbReference type="NCBI Taxonomy" id="2763117"/>
    <lineage>
        <taxon>Bacteria</taxon>
        <taxon>Pseudomonadati</taxon>
        <taxon>Pseudomonadota</taxon>
        <taxon>Alphaproteobacteria</taxon>
        <taxon>Hyphomicrobiales</taxon>
        <taxon>Boseaceae</taxon>
        <taxon>Bosea</taxon>
    </lineage>
</organism>
<gene>
    <name evidence="2" type="ORF">DWE98_26375</name>
</gene>
<dbReference type="AlphaFoldDB" id="A0A370KYU2"/>
<dbReference type="EMBL" id="QQTP01000022">
    <property type="protein sequence ID" value="RDJ20160.1"/>
    <property type="molecule type" value="Genomic_DNA"/>
</dbReference>
<name>A0A370KYU2_9HYPH</name>
<keyword evidence="3" id="KW-1185">Reference proteome</keyword>
<dbReference type="OrthoDB" id="8163447at2"/>
<feature type="chain" id="PRO_5030068169" description="Phosphate starvation-inducible protein PsiF" evidence="1">
    <location>
        <begin position="25"/>
        <end position="82"/>
    </location>
</feature>